<evidence type="ECO:0000256" key="9">
    <source>
        <dbReference type="HAMAP-Rule" id="MF_00328"/>
    </source>
</evidence>
<name>A0ABU9BW62_9BURK</name>
<dbReference type="GO" id="GO:0004385">
    <property type="term" value="F:GMP kinase activity"/>
    <property type="evidence" value="ECO:0007669"/>
    <property type="project" value="UniProtKB-EC"/>
</dbReference>
<dbReference type="InterPro" id="IPR008145">
    <property type="entry name" value="GK/Ca_channel_bsu"/>
</dbReference>
<dbReference type="InterPro" id="IPR008144">
    <property type="entry name" value="Guanylate_kin-like_dom"/>
</dbReference>
<evidence type="ECO:0000256" key="8">
    <source>
        <dbReference type="ARBA" id="ARBA00030128"/>
    </source>
</evidence>
<evidence type="ECO:0000313" key="11">
    <source>
        <dbReference type="EMBL" id="MEK8033107.1"/>
    </source>
</evidence>
<dbReference type="PANTHER" id="PTHR23117">
    <property type="entry name" value="GUANYLATE KINASE-RELATED"/>
    <property type="match status" value="1"/>
</dbReference>
<dbReference type="PANTHER" id="PTHR23117:SF13">
    <property type="entry name" value="GUANYLATE KINASE"/>
    <property type="match status" value="1"/>
</dbReference>
<dbReference type="InterPro" id="IPR020590">
    <property type="entry name" value="Guanylate_kinase_CS"/>
</dbReference>
<keyword evidence="6 9" id="KW-0418">Kinase</keyword>
<dbReference type="EMBL" id="JBBUTG010000014">
    <property type="protein sequence ID" value="MEK8033107.1"/>
    <property type="molecule type" value="Genomic_DNA"/>
</dbReference>
<accession>A0ABU9BW62</accession>
<proteinExistence type="inferred from homology"/>
<evidence type="ECO:0000256" key="3">
    <source>
        <dbReference type="ARBA" id="ARBA00016296"/>
    </source>
</evidence>
<dbReference type="CDD" id="cd00071">
    <property type="entry name" value="GMPK"/>
    <property type="match status" value="1"/>
</dbReference>
<organism evidence="11 12">
    <name type="scientific">Ideonella lacteola</name>
    <dbReference type="NCBI Taxonomy" id="2984193"/>
    <lineage>
        <taxon>Bacteria</taxon>
        <taxon>Pseudomonadati</taxon>
        <taxon>Pseudomonadota</taxon>
        <taxon>Betaproteobacteria</taxon>
        <taxon>Burkholderiales</taxon>
        <taxon>Sphaerotilaceae</taxon>
        <taxon>Ideonella</taxon>
    </lineage>
</organism>
<dbReference type="Gene3D" id="3.30.63.10">
    <property type="entry name" value="Guanylate Kinase phosphate binding domain"/>
    <property type="match status" value="1"/>
</dbReference>
<evidence type="ECO:0000256" key="4">
    <source>
        <dbReference type="ARBA" id="ARBA00022679"/>
    </source>
</evidence>
<dbReference type="HAMAP" id="MF_00328">
    <property type="entry name" value="Guanylate_kinase"/>
    <property type="match status" value="1"/>
</dbReference>
<gene>
    <name evidence="9 11" type="primary">gmk</name>
    <name evidence="11" type="ORF">AACH06_19965</name>
</gene>
<evidence type="ECO:0000313" key="12">
    <source>
        <dbReference type="Proteomes" id="UP001371218"/>
    </source>
</evidence>
<evidence type="ECO:0000256" key="2">
    <source>
        <dbReference type="ARBA" id="ARBA00012961"/>
    </source>
</evidence>
<keyword evidence="4 9" id="KW-0808">Transferase</keyword>
<dbReference type="InterPro" id="IPR017665">
    <property type="entry name" value="Guanylate_kinase"/>
</dbReference>
<dbReference type="PROSITE" id="PS00856">
    <property type="entry name" value="GUANYLATE_KINASE_1"/>
    <property type="match status" value="1"/>
</dbReference>
<evidence type="ECO:0000256" key="5">
    <source>
        <dbReference type="ARBA" id="ARBA00022741"/>
    </source>
</evidence>
<dbReference type="Proteomes" id="UP001371218">
    <property type="component" value="Unassembled WGS sequence"/>
</dbReference>
<evidence type="ECO:0000259" key="10">
    <source>
        <dbReference type="PROSITE" id="PS50052"/>
    </source>
</evidence>
<dbReference type="EC" id="2.7.4.8" evidence="2 9"/>
<comment type="subcellular location">
    <subcellularLocation>
        <location evidence="9">Cytoplasm</location>
    </subcellularLocation>
</comment>
<feature type="binding site" evidence="9">
    <location>
        <begin position="12"/>
        <end position="19"/>
    </location>
    <ligand>
        <name>ATP</name>
        <dbReference type="ChEBI" id="CHEBI:30616"/>
    </ligand>
</feature>
<sequence length="206" mass="23399">METPGNLFVVAAPSGAGKSSLVKALLELDSHLQVSVSHTTRSPRGQEQHGREYWFVGKDEFARMVERNEFFEWAEVHGNRYGTSRPAVEARLMAGEDVVLEIDYQGALQIKQLFPHAVLIFILPPSWGELEQRLRRRGEDEPEVIATRMANARHEVDQARHFDYVIINALFETALFDLKTVVHSQRLKYAAQRRAKSSVFAALNLV</sequence>
<dbReference type="SMART" id="SM00072">
    <property type="entry name" value="GuKc"/>
    <property type="match status" value="1"/>
</dbReference>
<comment type="caution">
    <text evidence="11">The sequence shown here is derived from an EMBL/GenBank/DDBJ whole genome shotgun (WGS) entry which is preliminary data.</text>
</comment>
<protein>
    <recommendedName>
        <fullName evidence="3 9">Guanylate kinase</fullName>
        <ecNumber evidence="2 9">2.7.4.8</ecNumber>
    </recommendedName>
    <alternativeName>
        <fullName evidence="8 9">GMP kinase</fullName>
    </alternativeName>
</protein>
<evidence type="ECO:0000256" key="1">
    <source>
        <dbReference type="ARBA" id="ARBA00005790"/>
    </source>
</evidence>
<keyword evidence="9" id="KW-0963">Cytoplasm</keyword>
<dbReference type="Pfam" id="PF00625">
    <property type="entry name" value="Guanylate_kin"/>
    <property type="match status" value="1"/>
</dbReference>
<dbReference type="InterPro" id="IPR027417">
    <property type="entry name" value="P-loop_NTPase"/>
</dbReference>
<keyword evidence="7 9" id="KW-0067">ATP-binding</keyword>
<feature type="domain" description="Guanylate kinase-like" evidence="10">
    <location>
        <begin position="5"/>
        <end position="183"/>
    </location>
</feature>
<evidence type="ECO:0000256" key="6">
    <source>
        <dbReference type="ARBA" id="ARBA00022777"/>
    </source>
</evidence>
<dbReference type="PROSITE" id="PS50052">
    <property type="entry name" value="GUANYLATE_KINASE_2"/>
    <property type="match status" value="1"/>
</dbReference>
<evidence type="ECO:0000256" key="7">
    <source>
        <dbReference type="ARBA" id="ARBA00022840"/>
    </source>
</evidence>
<comment type="function">
    <text evidence="9">Essential for recycling GMP and indirectly, cGMP.</text>
</comment>
<comment type="similarity">
    <text evidence="1 9">Belongs to the guanylate kinase family.</text>
</comment>
<dbReference type="RefSeq" id="WP_341427526.1">
    <property type="nucleotide sequence ID" value="NZ_JBBUTG010000014.1"/>
</dbReference>
<keyword evidence="5 9" id="KW-0547">Nucleotide-binding</keyword>
<keyword evidence="12" id="KW-1185">Reference proteome</keyword>
<dbReference type="NCBIfam" id="TIGR03263">
    <property type="entry name" value="guanyl_kin"/>
    <property type="match status" value="1"/>
</dbReference>
<comment type="catalytic activity">
    <reaction evidence="9">
        <text>GMP + ATP = GDP + ADP</text>
        <dbReference type="Rhea" id="RHEA:20780"/>
        <dbReference type="ChEBI" id="CHEBI:30616"/>
        <dbReference type="ChEBI" id="CHEBI:58115"/>
        <dbReference type="ChEBI" id="CHEBI:58189"/>
        <dbReference type="ChEBI" id="CHEBI:456216"/>
        <dbReference type="EC" id="2.7.4.8"/>
    </reaction>
</comment>
<reference evidence="11 12" key="1">
    <citation type="submission" date="2024-04" db="EMBL/GenBank/DDBJ databases">
        <title>Novel species of the genus Ideonella isolated from streams.</title>
        <authorList>
            <person name="Lu H."/>
        </authorList>
    </citation>
    <scope>NUCLEOTIDE SEQUENCE [LARGE SCALE GENOMIC DNA]</scope>
    <source>
        <strain evidence="11 12">DXS29W</strain>
    </source>
</reference>
<dbReference type="SUPFAM" id="SSF52540">
    <property type="entry name" value="P-loop containing nucleoside triphosphate hydrolases"/>
    <property type="match status" value="1"/>
</dbReference>
<dbReference type="Gene3D" id="3.40.50.300">
    <property type="entry name" value="P-loop containing nucleotide triphosphate hydrolases"/>
    <property type="match status" value="2"/>
</dbReference>